<dbReference type="EMBL" id="LXQA010348602">
    <property type="protein sequence ID" value="MCI45786.1"/>
    <property type="molecule type" value="Genomic_DNA"/>
</dbReference>
<evidence type="ECO:0000313" key="1">
    <source>
        <dbReference type="EMBL" id="MCI45786.1"/>
    </source>
</evidence>
<accession>A0A392SD51</accession>
<protein>
    <submittedName>
        <fullName evidence="1">Uncharacterized protein</fullName>
    </submittedName>
</protein>
<dbReference type="AlphaFoldDB" id="A0A392SD51"/>
<evidence type="ECO:0000313" key="2">
    <source>
        <dbReference type="Proteomes" id="UP000265520"/>
    </source>
</evidence>
<organism evidence="1 2">
    <name type="scientific">Trifolium medium</name>
    <dbReference type="NCBI Taxonomy" id="97028"/>
    <lineage>
        <taxon>Eukaryota</taxon>
        <taxon>Viridiplantae</taxon>
        <taxon>Streptophyta</taxon>
        <taxon>Embryophyta</taxon>
        <taxon>Tracheophyta</taxon>
        <taxon>Spermatophyta</taxon>
        <taxon>Magnoliopsida</taxon>
        <taxon>eudicotyledons</taxon>
        <taxon>Gunneridae</taxon>
        <taxon>Pentapetalae</taxon>
        <taxon>rosids</taxon>
        <taxon>fabids</taxon>
        <taxon>Fabales</taxon>
        <taxon>Fabaceae</taxon>
        <taxon>Papilionoideae</taxon>
        <taxon>50 kb inversion clade</taxon>
        <taxon>NPAAA clade</taxon>
        <taxon>Hologalegina</taxon>
        <taxon>IRL clade</taxon>
        <taxon>Trifolieae</taxon>
        <taxon>Trifolium</taxon>
    </lineage>
</organism>
<proteinExistence type="predicted"/>
<name>A0A392SD51_9FABA</name>
<sequence length="46" mass="5589">MTDRGYNNFYTPDEYKSYQQCPLDNYGKTLEARLKDTLIKFMEMQQ</sequence>
<reference evidence="1 2" key="1">
    <citation type="journal article" date="2018" name="Front. Plant Sci.">
        <title>Red Clover (Trifolium pratense) and Zigzag Clover (T. medium) - A Picture of Genomic Similarities and Differences.</title>
        <authorList>
            <person name="Dluhosova J."/>
            <person name="Istvanek J."/>
            <person name="Nedelnik J."/>
            <person name="Repkova J."/>
        </authorList>
    </citation>
    <scope>NUCLEOTIDE SEQUENCE [LARGE SCALE GENOMIC DNA]</scope>
    <source>
        <strain evidence="2">cv. 10/8</strain>
        <tissue evidence="1">Leaf</tissue>
    </source>
</reference>
<dbReference type="Proteomes" id="UP000265520">
    <property type="component" value="Unassembled WGS sequence"/>
</dbReference>
<keyword evidence="2" id="KW-1185">Reference proteome</keyword>
<comment type="caution">
    <text evidence="1">The sequence shown here is derived from an EMBL/GenBank/DDBJ whole genome shotgun (WGS) entry which is preliminary data.</text>
</comment>